<dbReference type="InterPro" id="IPR024775">
    <property type="entry name" value="DinB-like"/>
</dbReference>
<reference evidence="2 3" key="1">
    <citation type="journal article" date="2009" name="Appl. Environ. Microbiol.">
        <title>Three genomes from the phylum Acidobacteria provide insight into the lifestyles of these microorganisms in soils.</title>
        <authorList>
            <person name="Ward N.L."/>
            <person name="Challacombe J.F."/>
            <person name="Janssen P.H."/>
            <person name="Henrissat B."/>
            <person name="Coutinho P.M."/>
            <person name="Wu M."/>
            <person name="Xie G."/>
            <person name="Haft D.H."/>
            <person name="Sait M."/>
            <person name="Badger J."/>
            <person name="Barabote R.D."/>
            <person name="Bradley B."/>
            <person name="Brettin T.S."/>
            <person name="Brinkac L.M."/>
            <person name="Bruce D."/>
            <person name="Creasy T."/>
            <person name="Daugherty S.C."/>
            <person name="Davidsen T.M."/>
            <person name="DeBoy R.T."/>
            <person name="Detter J.C."/>
            <person name="Dodson R.J."/>
            <person name="Durkin A.S."/>
            <person name="Ganapathy A."/>
            <person name="Gwinn-Giglio M."/>
            <person name="Han C.S."/>
            <person name="Khouri H."/>
            <person name="Kiss H."/>
            <person name="Kothari S.P."/>
            <person name="Madupu R."/>
            <person name="Nelson K.E."/>
            <person name="Nelson W.C."/>
            <person name="Paulsen I."/>
            <person name="Penn K."/>
            <person name="Ren Q."/>
            <person name="Rosovitz M.J."/>
            <person name="Selengut J.D."/>
            <person name="Shrivastava S."/>
            <person name="Sullivan S.A."/>
            <person name="Tapia R."/>
            <person name="Thompson L.S."/>
            <person name="Watkins K.L."/>
            <person name="Yang Q."/>
            <person name="Yu C."/>
            <person name="Zafar N."/>
            <person name="Zhou L."/>
            <person name="Kuske C.R."/>
        </authorList>
    </citation>
    <scope>NUCLEOTIDE SEQUENCE [LARGE SCALE GENOMIC DNA]</scope>
    <source>
        <strain evidence="2 3">Ellin345</strain>
    </source>
</reference>
<gene>
    <name evidence="2" type="ordered locus">Acid345_2354</name>
</gene>
<dbReference type="EMBL" id="CP000360">
    <property type="protein sequence ID" value="ABF41355.1"/>
    <property type="molecule type" value="Genomic_DNA"/>
</dbReference>
<evidence type="ECO:0000259" key="1">
    <source>
        <dbReference type="Pfam" id="PF12867"/>
    </source>
</evidence>
<organism evidence="2 3">
    <name type="scientific">Koribacter versatilis (strain Ellin345)</name>
    <dbReference type="NCBI Taxonomy" id="204669"/>
    <lineage>
        <taxon>Bacteria</taxon>
        <taxon>Pseudomonadati</taxon>
        <taxon>Acidobacteriota</taxon>
        <taxon>Terriglobia</taxon>
        <taxon>Terriglobales</taxon>
        <taxon>Candidatus Korobacteraceae</taxon>
        <taxon>Candidatus Korobacter</taxon>
    </lineage>
</organism>
<evidence type="ECO:0000313" key="2">
    <source>
        <dbReference type="EMBL" id="ABF41355.1"/>
    </source>
</evidence>
<dbReference type="Gene3D" id="1.20.120.450">
    <property type="entry name" value="dinb family like domain"/>
    <property type="match status" value="1"/>
</dbReference>
<proteinExistence type="predicted"/>
<dbReference type="eggNOG" id="COG2318">
    <property type="taxonomic scope" value="Bacteria"/>
</dbReference>
<dbReference type="Proteomes" id="UP000002432">
    <property type="component" value="Chromosome"/>
</dbReference>
<keyword evidence="3" id="KW-1185">Reference proteome</keyword>
<protein>
    <recommendedName>
        <fullName evidence="1">DinB-like domain-containing protein</fullName>
    </recommendedName>
</protein>
<evidence type="ECO:0000313" key="3">
    <source>
        <dbReference type="Proteomes" id="UP000002432"/>
    </source>
</evidence>
<dbReference type="KEGG" id="aba:Acid345_2354"/>
<feature type="domain" description="DinB-like" evidence="1">
    <location>
        <begin position="21"/>
        <end position="149"/>
    </location>
</feature>
<dbReference type="OrthoDB" id="9798830at2"/>
<sequence>MTLNQELHKQLLALLKGGNAHATLDEAVKDFPADKHGVKPQGVPYSAWQLLEHIRIAQHDILRFSKNHDGSYKSPKWPEGYWPESPEPPNAGAWEKTIKQIKADQKEFEELLGDTKTKLDEPFPWGDGQNLLRQALLIADHNAYHLGEIVAVRRMLGAWHG</sequence>
<dbReference type="HOGENOM" id="CLU_107587_2_0_0"/>
<dbReference type="SUPFAM" id="SSF109854">
    <property type="entry name" value="DinB/YfiT-like putative metalloenzymes"/>
    <property type="match status" value="1"/>
</dbReference>
<accession>Q1IP45</accession>
<dbReference type="AlphaFoldDB" id="Q1IP45"/>
<dbReference type="EnsemblBacteria" id="ABF41355">
    <property type="protein sequence ID" value="ABF41355"/>
    <property type="gene ID" value="Acid345_2354"/>
</dbReference>
<dbReference type="RefSeq" id="WP_011523156.1">
    <property type="nucleotide sequence ID" value="NC_008009.1"/>
</dbReference>
<dbReference type="InterPro" id="IPR034660">
    <property type="entry name" value="DinB/YfiT-like"/>
</dbReference>
<name>Q1IP45_KORVE</name>
<dbReference type="STRING" id="204669.Acid345_2354"/>
<dbReference type="Pfam" id="PF12867">
    <property type="entry name" value="DinB_2"/>
    <property type="match status" value="1"/>
</dbReference>